<feature type="binding site" evidence="7">
    <location>
        <position position="53"/>
    </location>
    <ligand>
        <name>carbamoyl phosphate</name>
        <dbReference type="ChEBI" id="CHEBI:58228"/>
    </ligand>
</feature>
<feature type="binding site" evidence="7">
    <location>
        <position position="54"/>
    </location>
    <ligand>
        <name>carbamoyl phosphate</name>
        <dbReference type="ChEBI" id="CHEBI:58228"/>
    </ligand>
</feature>
<dbReference type="Pfam" id="PF02729">
    <property type="entry name" value="OTCace_N"/>
    <property type="match status" value="1"/>
</dbReference>
<dbReference type="RefSeq" id="WP_125714853.1">
    <property type="nucleotide sequence ID" value="NZ_JBHTOP010000023.1"/>
</dbReference>
<dbReference type="InterPro" id="IPR002082">
    <property type="entry name" value="Asp_carbamoyltransf"/>
</dbReference>
<dbReference type="PANTHER" id="PTHR45753">
    <property type="entry name" value="ORNITHINE CARBAMOYLTRANSFERASE, MITOCHONDRIAL"/>
    <property type="match status" value="1"/>
</dbReference>
<organism evidence="10 11">
    <name type="scientific">Agrilactobacillus yilanensis</name>
    <dbReference type="NCBI Taxonomy" id="2485997"/>
    <lineage>
        <taxon>Bacteria</taxon>
        <taxon>Bacillati</taxon>
        <taxon>Bacillota</taxon>
        <taxon>Bacilli</taxon>
        <taxon>Lactobacillales</taxon>
        <taxon>Lactobacillaceae</taxon>
        <taxon>Agrilactobacillus</taxon>
    </lineage>
</organism>
<dbReference type="InterPro" id="IPR006132">
    <property type="entry name" value="Asp/Orn_carbamoyltranf_P-bd"/>
</dbReference>
<accession>A0ABW4J791</accession>
<evidence type="ECO:0000256" key="1">
    <source>
        <dbReference type="ARBA" id="ARBA00004852"/>
    </source>
</evidence>
<dbReference type="PROSITE" id="PS00097">
    <property type="entry name" value="CARBAMOYLTRANSFERASE"/>
    <property type="match status" value="1"/>
</dbReference>
<evidence type="ECO:0000259" key="9">
    <source>
        <dbReference type="Pfam" id="PF02729"/>
    </source>
</evidence>
<comment type="caution">
    <text evidence="10">The sequence shown here is derived from an EMBL/GenBank/DDBJ whole genome shotgun (WGS) entry which is preliminary data.</text>
</comment>
<comment type="catalytic activity">
    <reaction evidence="6 7">
        <text>carbamoyl phosphate + L-aspartate = N-carbamoyl-L-aspartate + phosphate + H(+)</text>
        <dbReference type="Rhea" id="RHEA:20013"/>
        <dbReference type="ChEBI" id="CHEBI:15378"/>
        <dbReference type="ChEBI" id="CHEBI:29991"/>
        <dbReference type="ChEBI" id="CHEBI:32814"/>
        <dbReference type="ChEBI" id="CHEBI:43474"/>
        <dbReference type="ChEBI" id="CHEBI:58228"/>
        <dbReference type="EC" id="2.1.3.2"/>
    </reaction>
</comment>
<dbReference type="Proteomes" id="UP001597267">
    <property type="component" value="Unassembled WGS sequence"/>
</dbReference>
<evidence type="ECO:0000256" key="3">
    <source>
        <dbReference type="ARBA" id="ARBA00022679"/>
    </source>
</evidence>
<evidence type="ECO:0000256" key="7">
    <source>
        <dbReference type="HAMAP-Rule" id="MF_00001"/>
    </source>
</evidence>
<keyword evidence="11" id="KW-1185">Reference proteome</keyword>
<feature type="binding site" evidence="7">
    <location>
        <position position="218"/>
    </location>
    <ligand>
        <name>L-aspartate</name>
        <dbReference type="ChEBI" id="CHEBI:29991"/>
    </ligand>
</feature>
<comment type="pathway">
    <text evidence="1 7">Pyrimidine metabolism; UMP biosynthesis via de novo pathway; (S)-dihydroorotate from bicarbonate: step 2/3.</text>
</comment>
<dbReference type="PRINTS" id="PR00101">
    <property type="entry name" value="ATCASE"/>
</dbReference>
<feature type="binding site" evidence="7">
    <location>
        <position position="166"/>
    </location>
    <ligand>
        <name>L-aspartate</name>
        <dbReference type="ChEBI" id="CHEBI:29991"/>
    </ligand>
</feature>
<dbReference type="PRINTS" id="PR00100">
    <property type="entry name" value="AOTCASE"/>
</dbReference>
<feature type="domain" description="Aspartate/ornithine carbamoyltransferase Asp/Orn-binding" evidence="8">
    <location>
        <begin position="152"/>
        <end position="298"/>
    </location>
</feature>
<dbReference type="HAMAP" id="MF_00001">
    <property type="entry name" value="Asp_carb_tr"/>
    <property type="match status" value="1"/>
</dbReference>
<protein>
    <recommendedName>
        <fullName evidence="7">Aspartate carbamoyltransferase</fullName>
        <ecNumber evidence="7">2.1.3.2</ecNumber>
    </recommendedName>
    <alternativeName>
        <fullName evidence="7">Aspartate transcarbamylase</fullName>
        <shortName evidence="7">ATCase</shortName>
    </alternativeName>
</protein>
<evidence type="ECO:0000313" key="11">
    <source>
        <dbReference type="Proteomes" id="UP001597267"/>
    </source>
</evidence>
<feature type="binding site" evidence="7">
    <location>
        <position position="81"/>
    </location>
    <ligand>
        <name>L-aspartate</name>
        <dbReference type="ChEBI" id="CHEBI:29991"/>
    </ligand>
</feature>
<sequence>MTILKQNFTTIEDLTETDVLSIIHRAQAFKNGETVELRRPVYAINMFFENSTRTHTSFEMAERRLGLQVLSFEAQTSSIKKGESLYDTVKTVQSIGADIAVIRHPQANYYDQLIQPDNSNIAILNGGDGAGQHPSQCLLDVMTIFEEFGHFDGLKVGIVGDLEHSRVARSNMMLLTKLGAKVAFSGPDAWYTKDFEAYGPHMSMDELVQEVDVMMLLRVQHERLTNESNESFSKEAYHEKYGLTMARAEKLQNHAIIMHPAPVNRDVEIASDLVECPQSRIFQQMSNGVYTRMAMLETVLAARHLLAPRATATITLGA</sequence>
<dbReference type="InterPro" id="IPR006131">
    <property type="entry name" value="Asp_carbamoyltransf_Asp/Orn-bd"/>
</dbReference>
<dbReference type="Gene3D" id="3.40.50.1370">
    <property type="entry name" value="Aspartate/ornithine carbamoyltransferase"/>
    <property type="match status" value="2"/>
</dbReference>
<evidence type="ECO:0000256" key="6">
    <source>
        <dbReference type="ARBA" id="ARBA00048859"/>
    </source>
</evidence>
<dbReference type="SUPFAM" id="SSF53671">
    <property type="entry name" value="Aspartate/ornithine carbamoyltransferase"/>
    <property type="match status" value="1"/>
</dbReference>
<feature type="binding site" evidence="7">
    <location>
        <position position="133"/>
    </location>
    <ligand>
        <name>carbamoyl phosphate</name>
        <dbReference type="ChEBI" id="CHEBI:58228"/>
    </ligand>
</feature>
<evidence type="ECO:0000259" key="8">
    <source>
        <dbReference type="Pfam" id="PF00185"/>
    </source>
</evidence>
<feature type="binding site" evidence="7">
    <location>
        <position position="136"/>
    </location>
    <ligand>
        <name>carbamoyl phosphate</name>
        <dbReference type="ChEBI" id="CHEBI:58228"/>
    </ligand>
</feature>
<dbReference type="NCBIfam" id="NF002032">
    <property type="entry name" value="PRK00856.1"/>
    <property type="match status" value="1"/>
</dbReference>
<dbReference type="InterPro" id="IPR036901">
    <property type="entry name" value="Asp/Orn_carbamoylTrfase_sf"/>
</dbReference>
<gene>
    <name evidence="7" type="primary">pyrB</name>
    <name evidence="10" type="ORF">ACFQ5M_09035</name>
</gene>
<dbReference type="Pfam" id="PF00185">
    <property type="entry name" value="OTCace"/>
    <property type="match status" value="1"/>
</dbReference>
<evidence type="ECO:0000256" key="5">
    <source>
        <dbReference type="ARBA" id="ARBA00043884"/>
    </source>
</evidence>
<dbReference type="EC" id="2.1.3.2" evidence="7"/>
<evidence type="ECO:0000313" key="10">
    <source>
        <dbReference type="EMBL" id="MFD1672239.1"/>
    </source>
</evidence>
<dbReference type="PANTHER" id="PTHR45753:SF6">
    <property type="entry name" value="ASPARTATE CARBAMOYLTRANSFERASE"/>
    <property type="match status" value="1"/>
</dbReference>
<feature type="binding site" evidence="7">
    <location>
        <position position="262"/>
    </location>
    <ligand>
        <name>carbamoyl phosphate</name>
        <dbReference type="ChEBI" id="CHEBI:58228"/>
    </ligand>
</feature>
<dbReference type="NCBIfam" id="TIGR00670">
    <property type="entry name" value="asp_carb_tr"/>
    <property type="match status" value="1"/>
</dbReference>
<evidence type="ECO:0000256" key="4">
    <source>
        <dbReference type="ARBA" id="ARBA00022975"/>
    </source>
</evidence>
<comment type="similarity">
    <text evidence="2 7">Belongs to the aspartate/ornithine carbamoyltransferase superfamily. ATCase family.</text>
</comment>
<feature type="binding site" evidence="7">
    <location>
        <position position="261"/>
    </location>
    <ligand>
        <name>carbamoyl phosphate</name>
        <dbReference type="ChEBI" id="CHEBI:58228"/>
    </ligand>
</feature>
<comment type="subunit">
    <text evidence="7">Heterododecamer (2C3:3R2) of six catalytic PyrB chains organized as two trimers (C3), and six regulatory PyrI chains organized as three dimers (R2).</text>
</comment>
<feature type="domain" description="Aspartate/ornithine carbamoyltransferase carbamoyl-P binding" evidence="9">
    <location>
        <begin position="7"/>
        <end position="146"/>
    </location>
</feature>
<keyword evidence="4 7" id="KW-0665">Pyrimidine biosynthesis</keyword>
<dbReference type="EMBL" id="JBHTOP010000023">
    <property type="protein sequence ID" value="MFD1672239.1"/>
    <property type="molecule type" value="Genomic_DNA"/>
</dbReference>
<proteinExistence type="inferred from homology"/>
<dbReference type="GO" id="GO:0004070">
    <property type="term" value="F:aspartate carbamoyltransferase activity"/>
    <property type="evidence" value="ECO:0007669"/>
    <property type="project" value="UniProtKB-EC"/>
</dbReference>
<feature type="binding site" evidence="7">
    <location>
        <position position="103"/>
    </location>
    <ligand>
        <name>carbamoyl phosphate</name>
        <dbReference type="ChEBI" id="CHEBI:58228"/>
    </ligand>
</feature>
<keyword evidence="3 7" id="KW-0808">Transferase</keyword>
<comment type="function">
    <text evidence="5 7">Catalyzes the condensation of carbamoyl phosphate and aspartate to form carbamoyl aspartate and inorganic phosphate, the committed step in the de novo pyrimidine nucleotide biosynthesis pathway.</text>
</comment>
<evidence type="ECO:0000256" key="2">
    <source>
        <dbReference type="ARBA" id="ARBA00008896"/>
    </source>
</evidence>
<name>A0ABW4J791_9LACO</name>
<reference evidence="11" key="1">
    <citation type="journal article" date="2019" name="Int. J. Syst. Evol. Microbiol.">
        <title>The Global Catalogue of Microorganisms (GCM) 10K type strain sequencing project: providing services to taxonomists for standard genome sequencing and annotation.</title>
        <authorList>
            <consortium name="The Broad Institute Genomics Platform"/>
            <consortium name="The Broad Institute Genome Sequencing Center for Infectious Disease"/>
            <person name="Wu L."/>
            <person name="Ma J."/>
        </authorList>
    </citation>
    <scope>NUCLEOTIDE SEQUENCE [LARGE SCALE GENOMIC DNA]</scope>
    <source>
        <strain evidence="11">CCM 8896</strain>
    </source>
</reference>
<dbReference type="InterPro" id="IPR006130">
    <property type="entry name" value="Asp/Orn_carbamoylTrfase"/>
</dbReference>